<dbReference type="GeneID" id="18243851"/>
<dbReference type="HOGENOM" id="CLU_574883_0_0_1"/>
<feature type="compositionally biased region" description="Basic and acidic residues" evidence="1">
    <location>
        <begin position="330"/>
        <end position="344"/>
    </location>
</feature>
<organism evidence="2 3">
    <name type="scientific">Batrachochytrium dendrobatidis (strain JAM81 / FGSC 10211)</name>
    <name type="common">Frog chytrid fungus</name>
    <dbReference type="NCBI Taxonomy" id="684364"/>
    <lineage>
        <taxon>Eukaryota</taxon>
        <taxon>Fungi</taxon>
        <taxon>Fungi incertae sedis</taxon>
        <taxon>Chytridiomycota</taxon>
        <taxon>Chytridiomycota incertae sedis</taxon>
        <taxon>Chytridiomycetes</taxon>
        <taxon>Rhizophydiales</taxon>
        <taxon>Rhizophydiales incertae sedis</taxon>
        <taxon>Batrachochytrium</taxon>
    </lineage>
</organism>
<dbReference type="Proteomes" id="UP000007241">
    <property type="component" value="Unassembled WGS sequence"/>
</dbReference>
<dbReference type="RefSeq" id="XP_006680512.1">
    <property type="nucleotide sequence ID" value="XM_006680449.1"/>
</dbReference>
<proteinExistence type="predicted"/>
<dbReference type="AlphaFoldDB" id="F4P7I6"/>
<keyword evidence="3" id="KW-1185">Reference proteome</keyword>
<dbReference type="InParanoid" id="F4P7I6"/>
<reference evidence="2 3" key="1">
    <citation type="submission" date="2009-12" db="EMBL/GenBank/DDBJ databases">
        <title>The draft genome of Batrachochytrium dendrobatidis.</title>
        <authorList>
            <consortium name="US DOE Joint Genome Institute (JGI-PGF)"/>
            <person name="Kuo A."/>
            <person name="Salamov A."/>
            <person name="Schmutz J."/>
            <person name="Lucas S."/>
            <person name="Pitluck S."/>
            <person name="Rosenblum E."/>
            <person name="Stajich J."/>
            <person name="Eisen M."/>
            <person name="Grigoriev I.V."/>
        </authorList>
    </citation>
    <scope>NUCLEOTIDE SEQUENCE [LARGE SCALE GENOMIC DNA]</scope>
    <source>
        <strain evidence="3">JAM81 / FGSC 10211</strain>
    </source>
</reference>
<accession>F4P7I6</accession>
<evidence type="ECO:0000313" key="3">
    <source>
        <dbReference type="Proteomes" id="UP000007241"/>
    </source>
</evidence>
<evidence type="ECO:0000313" key="2">
    <source>
        <dbReference type="EMBL" id="EGF78951.1"/>
    </source>
</evidence>
<dbReference type="EMBL" id="GL882887">
    <property type="protein sequence ID" value="EGF78951.1"/>
    <property type="molecule type" value="Genomic_DNA"/>
</dbReference>
<name>F4P7I6_BATDJ</name>
<feature type="region of interest" description="Disordered" evidence="1">
    <location>
        <begin position="330"/>
        <end position="353"/>
    </location>
</feature>
<sequence>MSKFFRQLLSSKHAVLPKSTTPPIQQLGKKQESIVKSLLMPFPIKELDSVDDPVDSLPNVNVMMFPSEKFKQRIQTANDLWMQEFLRPLQSRIYPRARIHVLGTSLVNLPRLVTLPFSHNKKLVFEGQRALEHFLELYQSTGMDTTTNINVKSSVAGHSHMNQASFSNTQTVSILCDENPSKGSWLMEDYAPILQPFFETESVEKSIGGGLVSVRRPATTAEDRLGQVKIWSRQQSATFESIDTPSDWTFVLQHTGLIPQWDLISFLSSVIDYREEYVQDPILREISPQVVSMDLAGLSEEQLELIADSCFTNSGSAQLHRQLQRWKTNREQQRLLEPNSKENPLDSYTETESTESMQARIALVYAHAGIQAAEIGMITTGNLFIDGIFQRLVLGPEEMRRYLDILSGCALPSPDSSSQHNVGITRRLAQTMAIADRLEQAIDQHIASLDDTDTTVVIVADRSVASILHSNLAAA</sequence>
<dbReference type="OrthoDB" id="2160655at2759"/>
<gene>
    <name evidence="2" type="ORF">BATDEDRAFT_90337</name>
</gene>
<protein>
    <submittedName>
        <fullName evidence="2">Uncharacterized protein</fullName>
    </submittedName>
</protein>
<evidence type="ECO:0000256" key="1">
    <source>
        <dbReference type="SAM" id="MobiDB-lite"/>
    </source>
</evidence>